<feature type="transmembrane region" description="Helical" evidence="1">
    <location>
        <begin position="194"/>
        <end position="214"/>
    </location>
</feature>
<dbReference type="AlphaFoldDB" id="S9RP75"/>
<dbReference type="Pfam" id="PF06197">
    <property type="entry name" value="DUF998"/>
    <property type="match status" value="1"/>
</dbReference>
<organism evidence="2 3">
    <name type="scientific">Litoreibacter arenae DSM 19593</name>
    <dbReference type="NCBI Taxonomy" id="1123360"/>
    <lineage>
        <taxon>Bacteria</taxon>
        <taxon>Pseudomonadati</taxon>
        <taxon>Pseudomonadota</taxon>
        <taxon>Alphaproteobacteria</taxon>
        <taxon>Rhodobacterales</taxon>
        <taxon>Roseobacteraceae</taxon>
        <taxon>Litoreibacter</taxon>
    </lineage>
</organism>
<evidence type="ECO:0008006" key="4">
    <source>
        <dbReference type="Google" id="ProtNLM"/>
    </source>
</evidence>
<dbReference type="EMBL" id="AONI01000009">
    <property type="protein sequence ID" value="EPX79895.1"/>
    <property type="molecule type" value="Genomic_DNA"/>
</dbReference>
<comment type="caution">
    <text evidence="2">The sequence shown here is derived from an EMBL/GenBank/DDBJ whole genome shotgun (WGS) entry which is preliminary data.</text>
</comment>
<feature type="transmembrane region" description="Helical" evidence="1">
    <location>
        <begin position="21"/>
        <end position="48"/>
    </location>
</feature>
<dbReference type="STRING" id="1123360.thalar_01231"/>
<feature type="transmembrane region" description="Helical" evidence="1">
    <location>
        <begin position="163"/>
        <end position="182"/>
    </location>
</feature>
<sequence length="221" mass="23140">MQSEKRGAAMNEQKIDTERPHLLIFLGGLSLLGCVALIGATIVAPFYVPDYNWIADTISDLAAGDSKIIMDYGLFGFAAGLLAASLAASHAHVGNIGWSIGTISLAILALLVTVIGARDEYGDGDTGGVVIHIYLVYGLGVFFLLAPLCMSSGAGRHASWAKAGCYIIAGLWAVTAPVFFFLPTGIDGLYERMLGGISCAFVVLLSVVFIQRALRAQGGSP</sequence>
<name>S9RP75_9RHOB</name>
<proteinExistence type="predicted"/>
<evidence type="ECO:0000256" key="1">
    <source>
        <dbReference type="SAM" id="Phobius"/>
    </source>
</evidence>
<keyword evidence="1" id="KW-0812">Transmembrane</keyword>
<dbReference type="InterPro" id="IPR009339">
    <property type="entry name" value="DUF998"/>
</dbReference>
<dbReference type="PROSITE" id="PS51257">
    <property type="entry name" value="PROKAR_LIPOPROTEIN"/>
    <property type="match status" value="1"/>
</dbReference>
<keyword evidence="1" id="KW-1133">Transmembrane helix</keyword>
<dbReference type="Proteomes" id="UP000015351">
    <property type="component" value="Unassembled WGS sequence"/>
</dbReference>
<evidence type="ECO:0000313" key="2">
    <source>
        <dbReference type="EMBL" id="EPX79895.1"/>
    </source>
</evidence>
<feature type="transmembrane region" description="Helical" evidence="1">
    <location>
        <begin position="68"/>
        <end position="89"/>
    </location>
</feature>
<evidence type="ECO:0000313" key="3">
    <source>
        <dbReference type="Proteomes" id="UP000015351"/>
    </source>
</evidence>
<keyword evidence="3" id="KW-1185">Reference proteome</keyword>
<reference evidence="3" key="1">
    <citation type="journal article" date="2013" name="Stand. Genomic Sci.">
        <title>Genome sequence of the Litoreibacter arenae type strain (DSM 19593(T)), a member of the Roseobacter clade isolated from sea sand.</title>
        <authorList>
            <person name="Riedel T."/>
            <person name="Fiebig A."/>
            <person name="Petersen J."/>
            <person name="Gronow S."/>
            <person name="Kyrpides N.C."/>
            <person name="Goker M."/>
            <person name="Klenk H.P."/>
        </authorList>
    </citation>
    <scope>NUCLEOTIDE SEQUENCE [LARGE SCALE GENOMIC DNA]</scope>
    <source>
        <strain evidence="3">DSM 19593</strain>
    </source>
</reference>
<keyword evidence="1" id="KW-0472">Membrane</keyword>
<feature type="transmembrane region" description="Helical" evidence="1">
    <location>
        <begin position="129"/>
        <end position="151"/>
    </location>
</feature>
<dbReference type="PATRIC" id="fig|1123360.3.peg.1220"/>
<gene>
    <name evidence="2" type="ORF">thalar_01231</name>
</gene>
<protein>
    <recommendedName>
        <fullName evidence="4">DUF998 domain-containing protein</fullName>
    </recommendedName>
</protein>
<dbReference type="HOGENOM" id="CLU_1249379_0_0_5"/>
<dbReference type="RefSeq" id="WP_021099801.1">
    <property type="nucleotide sequence ID" value="NZ_KE557306.1"/>
</dbReference>
<feature type="transmembrane region" description="Helical" evidence="1">
    <location>
        <begin position="96"/>
        <end position="117"/>
    </location>
</feature>
<accession>S9RP75</accession>
<dbReference type="eggNOG" id="ENOG5030MMB">
    <property type="taxonomic scope" value="Bacteria"/>
</dbReference>